<name>A0A5R9FIA0_9BACL</name>
<gene>
    <name evidence="1" type="ORF">FCL54_03095</name>
</gene>
<dbReference type="EMBL" id="SWLG01000001">
    <property type="protein sequence ID" value="TLS39305.1"/>
    <property type="molecule type" value="Genomic_DNA"/>
</dbReference>
<reference evidence="1 2" key="1">
    <citation type="submission" date="2019-04" db="EMBL/GenBank/DDBJ databases">
        <title>Bacillus caeni sp. nov., a bacterium isolated from mangrove sediment.</title>
        <authorList>
            <person name="Huang H."/>
            <person name="Mo K."/>
            <person name="Hu Y."/>
        </authorList>
    </citation>
    <scope>NUCLEOTIDE SEQUENCE [LARGE SCALE GENOMIC DNA]</scope>
    <source>
        <strain evidence="1 2">HB172195</strain>
    </source>
</reference>
<comment type="caution">
    <text evidence="1">The sequence shown here is derived from an EMBL/GenBank/DDBJ whole genome shotgun (WGS) entry which is preliminary data.</text>
</comment>
<dbReference type="OrthoDB" id="2454327at2"/>
<dbReference type="AlphaFoldDB" id="A0A5R9FIA0"/>
<evidence type="ECO:0000313" key="2">
    <source>
        <dbReference type="Proteomes" id="UP000308230"/>
    </source>
</evidence>
<dbReference type="Pfam" id="PF10750">
    <property type="entry name" value="DUF2536"/>
    <property type="match status" value="1"/>
</dbReference>
<protein>
    <submittedName>
        <fullName evidence="1">DUF2536 family protein</fullName>
    </submittedName>
</protein>
<dbReference type="Proteomes" id="UP000308230">
    <property type="component" value="Unassembled WGS sequence"/>
</dbReference>
<dbReference type="InterPro" id="IPR019686">
    <property type="entry name" value="DUF2536"/>
</dbReference>
<evidence type="ECO:0000313" key="1">
    <source>
        <dbReference type="EMBL" id="TLS39305.1"/>
    </source>
</evidence>
<accession>A0A5R9FIA0</accession>
<keyword evidence="2" id="KW-1185">Reference proteome</keyword>
<proteinExistence type="predicted"/>
<organism evidence="1 2">
    <name type="scientific">Exobacillus caeni</name>
    <dbReference type="NCBI Taxonomy" id="2574798"/>
    <lineage>
        <taxon>Bacteria</taxon>
        <taxon>Bacillati</taxon>
        <taxon>Bacillota</taxon>
        <taxon>Bacilli</taxon>
        <taxon>Bacillales</taxon>
        <taxon>Guptibacillaceae</taxon>
        <taxon>Exobacillus</taxon>
    </lineage>
</organism>
<sequence length="48" mass="5707">MTRLKLTKLYCLRSITFPISFKLVSHQFQTDEKAGRRYFTAVVHFKAK</sequence>